<dbReference type="InterPro" id="IPR007295">
    <property type="entry name" value="DUF402"/>
</dbReference>
<dbReference type="EMBL" id="BLPG01000001">
    <property type="protein sequence ID" value="GFJ89059.1"/>
    <property type="molecule type" value="Genomic_DNA"/>
</dbReference>
<dbReference type="PANTHER" id="PTHR39159:SF1">
    <property type="entry name" value="UPF0374 PROTEIN YGAC"/>
    <property type="match status" value="1"/>
</dbReference>
<organism evidence="3 4">
    <name type="scientific">Phytohabitans rumicis</name>
    <dbReference type="NCBI Taxonomy" id="1076125"/>
    <lineage>
        <taxon>Bacteria</taxon>
        <taxon>Bacillati</taxon>
        <taxon>Actinomycetota</taxon>
        <taxon>Actinomycetes</taxon>
        <taxon>Micromonosporales</taxon>
        <taxon>Micromonosporaceae</taxon>
    </lineage>
</organism>
<comment type="caution">
    <text evidence="3">The sequence shown here is derived from an EMBL/GenBank/DDBJ whole genome shotgun (WGS) entry which is preliminary data.</text>
</comment>
<evidence type="ECO:0000259" key="2">
    <source>
        <dbReference type="Pfam" id="PF04167"/>
    </source>
</evidence>
<dbReference type="Gene3D" id="2.40.380.10">
    <property type="entry name" value="FomD-like"/>
    <property type="match status" value="1"/>
</dbReference>
<dbReference type="InterPro" id="IPR050212">
    <property type="entry name" value="Ntdp-like"/>
</dbReference>
<sequence length="235" mass="26419">MPFSPGRLIVHRNVRRGRIGWVRPARVVSDDERGLLLWVARGTPVASEVTDDGKSMREVPFAEFVTRSYRLLPGTWAGPPVLMFLPVGAPHSVWWFRDDADRFANWYVNLEEPGVRWDDGAVAGVDMVDQDLDVVAWPGGTWEWKDEEEFAERLGFPEHYWVADEAAVRAEGQRVIKLIEAGEFPFDGTWTDFVPDPAWATPAALPAGWDRPRPSSGPPCLAQWDAGMPARVRAL</sequence>
<evidence type="ECO:0000256" key="1">
    <source>
        <dbReference type="ARBA" id="ARBA00022801"/>
    </source>
</evidence>
<accession>A0A6V8L331</accession>
<name>A0A6V8L331_9ACTN</name>
<reference evidence="3 4" key="2">
    <citation type="submission" date="2020-03" db="EMBL/GenBank/DDBJ databases">
        <authorList>
            <person name="Ichikawa N."/>
            <person name="Kimura A."/>
            <person name="Kitahashi Y."/>
            <person name="Uohara A."/>
        </authorList>
    </citation>
    <scope>NUCLEOTIDE SEQUENCE [LARGE SCALE GENOMIC DNA]</scope>
    <source>
        <strain evidence="3 4">NBRC 108638</strain>
    </source>
</reference>
<keyword evidence="1" id="KW-0378">Hydrolase</keyword>
<dbReference type="GO" id="GO:0016787">
    <property type="term" value="F:hydrolase activity"/>
    <property type="evidence" value="ECO:0007669"/>
    <property type="project" value="UniProtKB-KW"/>
</dbReference>
<feature type="domain" description="DUF402" evidence="2">
    <location>
        <begin position="63"/>
        <end position="184"/>
    </location>
</feature>
<evidence type="ECO:0000313" key="3">
    <source>
        <dbReference type="EMBL" id="GFJ89059.1"/>
    </source>
</evidence>
<protein>
    <recommendedName>
        <fullName evidence="2">DUF402 domain-containing protein</fullName>
    </recommendedName>
</protein>
<dbReference type="SUPFAM" id="SSF159234">
    <property type="entry name" value="FomD-like"/>
    <property type="match status" value="1"/>
</dbReference>
<dbReference type="RefSeq" id="WP_173076661.1">
    <property type="nucleotide sequence ID" value="NZ_BLPG01000001.1"/>
</dbReference>
<evidence type="ECO:0000313" key="4">
    <source>
        <dbReference type="Proteomes" id="UP000482960"/>
    </source>
</evidence>
<dbReference type="InterPro" id="IPR035930">
    <property type="entry name" value="FomD-like_sf"/>
</dbReference>
<dbReference type="Pfam" id="PF04167">
    <property type="entry name" value="DUF402"/>
    <property type="match status" value="1"/>
</dbReference>
<dbReference type="PANTHER" id="PTHR39159">
    <property type="match status" value="1"/>
</dbReference>
<keyword evidence="4" id="KW-1185">Reference proteome</keyword>
<reference evidence="3 4" key="1">
    <citation type="submission" date="2020-03" db="EMBL/GenBank/DDBJ databases">
        <title>Whole genome shotgun sequence of Phytohabitans rumicis NBRC 108638.</title>
        <authorList>
            <person name="Komaki H."/>
            <person name="Tamura T."/>
        </authorList>
    </citation>
    <scope>NUCLEOTIDE SEQUENCE [LARGE SCALE GENOMIC DNA]</scope>
    <source>
        <strain evidence="3 4">NBRC 108638</strain>
    </source>
</reference>
<gene>
    <name evidence="3" type="ORF">Prum_027010</name>
</gene>
<proteinExistence type="predicted"/>
<dbReference type="AlphaFoldDB" id="A0A6V8L331"/>
<dbReference type="Proteomes" id="UP000482960">
    <property type="component" value="Unassembled WGS sequence"/>
</dbReference>